<evidence type="ECO:0000313" key="2">
    <source>
        <dbReference type="EMBL" id="TNN74816.1"/>
    </source>
</evidence>
<proteinExistence type="predicted"/>
<sequence length="130" mass="14033">MVYQEVWSNAAVGQQERGGEAGWVGAQQKGARSGADTLPTPAPALPRGFLLSSSDDAQDAGNAAVTSRNLFRFLWISEDVEKSPKAKEARACSSLLRGFASPSKVSSDRLTQTPLTARLRSFFRLFGFSH</sequence>
<name>A0A4Z2I9W2_9TELE</name>
<reference evidence="2 3" key="1">
    <citation type="submission" date="2019-03" db="EMBL/GenBank/DDBJ databases">
        <title>First draft genome of Liparis tanakae, snailfish: a comprehensive survey of snailfish specific genes.</title>
        <authorList>
            <person name="Kim W."/>
            <person name="Song I."/>
            <person name="Jeong J.-H."/>
            <person name="Kim D."/>
            <person name="Kim S."/>
            <person name="Ryu S."/>
            <person name="Song J.Y."/>
            <person name="Lee S.K."/>
        </authorList>
    </citation>
    <scope>NUCLEOTIDE SEQUENCE [LARGE SCALE GENOMIC DNA]</scope>
    <source>
        <tissue evidence="2">Muscle</tissue>
    </source>
</reference>
<evidence type="ECO:0000256" key="1">
    <source>
        <dbReference type="SAM" id="MobiDB-lite"/>
    </source>
</evidence>
<feature type="region of interest" description="Disordered" evidence="1">
    <location>
        <begin position="17"/>
        <end position="39"/>
    </location>
</feature>
<accession>A0A4Z2I9W2</accession>
<organism evidence="2 3">
    <name type="scientific">Liparis tanakae</name>
    <name type="common">Tanaka's snailfish</name>
    <dbReference type="NCBI Taxonomy" id="230148"/>
    <lineage>
        <taxon>Eukaryota</taxon>
        <taxon>Metazoa</taxon>
        <taxon>Chordata</taxon>
        <taxon>Craniata</taxon>
        <taxon>Vertebrata</taxon>
        <taxon>Euteleostomi</taxon>
        <taxon>Actinopterygii</taxon>
        <taxon>Neopterygii</taxon>
        <taxon>Teleostei</taxon>
        <taxon>Neoteleostei</taxon>
        <taxon>Acanthomorphata</taxon>
        <taxon>Eupercaria</taxon>
        <taxon>Perciformes</taxon>
        <taxon>Cottioidei</taxon>
        <taxon>Cottales</taxon>
        <taxon>Liparidae</taxon>
        <taxon>Liparis</taxon>
    </lineage>
</organism>
<dbReference type="EMBL" id="SRLO01000110">
    <property type="protein sequence ID" value="TNN74816.1"/>
    <property type="molecule type" value="Genomic_DNA"/>
</dbReference>
<dbReference type="AlphaFoldDB" id="A0A4Z2I9W2"/>
<gene>
    <name evidence="2" type="ORF">EYF80_014916</name>
</gene>
<comment type="caution">
    <text evidence="2">The sequence shown here is derived from an EMBL/GenBank/DDBJ whole genome shotgun (WGS) entry which is preliminary data.</text>
</comment>
<keyword evidence="3" id="KW-1185">Reference proteome</keyword>
<dbReference type="Proteomes" id="UP000314294">
    <property type="component" value="Unassembled WGS sequence"/>
</dbReference>
<evidence type="ECO:0000313" key="3">
    <source>
        <dbReference type="Proteomes" id="UP000314294"/>
    </source>
</evidence>
<protein>
    <submittedName>
        <fullName evidence="2">Uncharacterized protein</fullName>
    </submittedName>
</protein>